<accession>A0ABT0PAA2</accession>
<evidence type="ECO:0000313" key="1">
    <source>
        <dbReference type="EMBL" id="MCL6230374.1"/>
    </source>
</evidence>
<reference evidence="1 2" key="1">
    <citation type="submission" date="2022-05" db="EMBL/GenBank/DDBJ databases">
        <title>Description of the Bartonella bilalgolemii sp. nov. Isolated from Apodemus uralensis (Pallas 1811).</title>
        <authorList>
            <person name="Zgheib R."/>
            <person name="Celebi B."/>
        </authorList>
    </citation>
    <scope>NUCLEOTIDE SEQUENCE [LARGE SCALE GENOMIC DNA]</scope>
    <source>
        <strain evidence="1 2">G70</strain>
    </source>
</reference>
<gene>
    <name evidence="1" type="ORF">M4Z11_07245</name>
</gene>
<sequence length="170" mass="19305">MQSLEKVLITRKLHSARDNLFDYVRNVGKSDDLSLLLDTERGIVKNDLLRYANSQGMISSLKKAIAEIDVVKDHIKIVSNSETYDVINRGYSLPNNRKGGLPYDEARQAMASHYTRLGNLDKSRLTDIEKSIIDVRRENIKVMQKLYEKMQAKAIGIDLSHGNKSKNANE</sequence>
<organism evidence="1 2">
    <name type="scientific">Bartonella bilalgolemii</name>
    <dbReference type="NCBI Taxonomy" id="2942911"/>
    <lineage>
        <taxon>Bacteria</taxon>
        <taxon>Pseudomonadati</taxon>
        <taxon>Pseudomonadota</taxon>
        <taxon>Alphaproteobacteria</taxon>
        <taxon>Hyphomicrobiales</taxon>
        <taxon>Bartonellaceae</taxon>
        <taxon>Bartonella</taxon>
    </lineage>
</organism>
<dbReference type="EMBL" id="JAMCOF010000023">
    <property type="protein sequence ID" value="MCL6230374.1"/>
    <property type="molecule type" value="Genomic_DNA"/>
</dbReference>
<protein>
    <submittedName>
        <fullName evidence="1">Uncharacterized protein</fullName>
    </submittedName>
</protein>
<dbReference type="Proteomes" id="UP001523003">
    <property type="component" value="Unassembled WGS sequence"/>
</dbReference>
<proteinExistence type="predicted"/>
<name>A0ABT0PAA2_9HYPH</name>
<keyword evidence="2" id="KW-1185">Reference proteome</keyword>
<comment type="caution">
    <text evidence="1">The sequence shown here is derived from an EMBL/GenBank/DDBJ whole genome shotgun (WGS) entry which is preliminary data.</text>
</comment>
<evidence type="ECO:0000313" key="2">
    <source>
        <dbReference type="Proteomes" id="UP001523003"/>
    </source>
</evidence>